<dbReference type="Proteomes" id="UP000308713">
    <property type="component" value="Unassembled WGS sequence"/>
</dbReference>
<gene>
    <name evidence="1" type="ORF">FGF67_09200</name>
</gene>
<dbReference type="RefSeq" id="WP_139697000.1">
    <property type="nucleotide sequence ID" value="NZ_CP074074.1"/>
</dbReference>
<dbReference type="PROSITE" id="PS51257">
    <property type="entry name" value="PROKAR_LIPOPROTEIN"/>
    <property type="match status" value="1"/>
</dbReference>
<evidence type="ECO:0000313" key="2">
    <source>
        <dbReference type="Proteomes" id="UP000308713"/>
    </source>
</evidence>
<dbReference type="EMBL" id="VDCS01000008">
    <property type="protein sequence ID" value="TNJ44199.1"/>
    <property type="molecule type" value="Genomic_DNA"/>
</dbReference>
<accession>A0A5C4SK59</accession>
<dbReference type="AlphaFoldDB" id="A0A5C4SK59"/>
<name>A0A5C4SK59_9FLAO</name>
<evidence type="ECO:0008006" key="3">
    <source>
        <dbReference type="Google" id="ProtNLM"/>
    </source>
</evidence>
<evidence type="ECO:0000313" key="1">
    <source>
        <dbReference type="EMBL" id="TNJ44199.1"/>
    </source>
</evidence>
<keyword evidence="2" id="KW-1185">Reference proteome</keyword>
<proteinExistence type="predicted"/>
<organism evidence="1 2">
    <name type="scientific">Allotamlana fucoidanivorans</name>
    <dbReference type="NCBI Taxonomy" id="2583814"/>
    <lineage>
        <taxon>Bacteria</taxon>
        <taxon>Pseudomonadati</taxon>
        <taxon>Bacteroidota</taxon>
        <taxon>Flavobacteriia</taxon>
        <taxon>Flavobacteriales</taxon>
        <taxon>Flavobacteriaceae</taxon>
        <taxon>Allotamlana</taxon>
    </lineage>
</organism>
<protein>
    <recommendedName>
        <fullName evidence="3">Rieske domain-containing protein</fullName>
    </recommendedName>
</protein>
<dbReference type="OrthoDB" id="1201186at2"/>
<comment type="caution">
    <text evidence="1">The sequence shown here is derived from an EMBL/GenBank/DDBJ whole genome shotgun (WGS) entry which is preliminary data.</text>
</comment>
<sequence length="142" mass="15716">MKYLFPLIFLITLFSCSKNSDDNRNCNFLLDVDVNTSINLTLPEYSQLQFPNNPVYISNAGNGGVIVNNTGSSYIAFDAADPNHIFENCSVLKINGINAICGCEDKNEYNLLNGLAVNNGNLRCPLKQYRVEPSGNNLLIFN</sequence>
<reference evidence="1 2" key="1">
    <citation type="submission" date="2019-05" db="EMBL/GenBank/DDBJ databases">
        <title>Tamlana fucoidanivorans sp. nov., isolated from the surface of algae collected from Fujian province in China.</title>
        <authorList>
            <person name="Li J."/>
        </authorList>
    </citation>
    <scope>NUCLEOTIDE SEQUENCE [LARGE SCALE GENOMIC DNA]</scope>
    <source>
        <strain evidence="1 2">CW2-9</strain>
    </source>
</reference>